<comment type="caution">
    <text evidence="1">The sequence shown here is derived from an EMBL/GenBank/DDBJ whole genome shotgun (WGS) entry which is preliminary data.</text>
</comment>
<sequence length="454" mass="49330">MLKAPAHVGGASGRGDARDVDVYPMAAYDPTTNRYLVVWMSARHAGSSSSGFDVYGRLLDRFGRPLDQEFRISDSSTVARGALPTVAAGNGTFVVAWSVRGRTCTVALQPVRNTANSRDSVLLSGETHYHSPHMQYDTVRQQFVLVAVVGSDYLPPTLGGASTADCGNDHASTSRIVAQSFTINTAGQVNVVNEQAISPAVGAFRPHVALHPTNNHYMVVWEDRRTSDAAYAFAVYGQRLTPNLAAVGNHLVLAESQNYENMHANSTWTARPRVAASATEFLSIWFERKGEVSEPSWATVGRTIASNGTLTTPFEIDLVSFTDSRFEQTPTGFLDVVYVPANNEYVVGNATFAERPWGFFSEVRLQRVTADGRLLRFQDGATTATPDSGLLDATHQDRIGINLVNTGDTEILAVYSKPPTDARHGQDFNIWHVRGGIGAAPQEPSAVYLPLVRR</sequence>
<evidence type="ECO:0000313" key="1">
    <source>
        <dbReference type="EMBL" id="RRR78643.1"/>
    </source>
</evidence>
<protein>
    <submittedName>
        <fullName evidence="1">Uncharacterized protein</fullName>
    </submittedName>
</protein>
<gene>
    <name evidence="1" type="ORF">EI684_00110</name>
</gene>
<reference evidence="1 2" key="1">
    <citation type="submission" date="2018-12" db="EMBL/GenBank/DDBJ databases">
        <title>Genome Sequence of Candidatus Viridilinea halotolerans isolated from saline sulfide-rich spring.</title>
        <authorList>
            <person name="Grouzdev D.S."/>
            <person name="Burganskaya E.I."/>
            <person name="Krutkina M.S."/>
            <person name="Sukhacheva M.V."/>
            <person name="Gorlenko V.M."/>
        </authorList>
    </citation>
    <scope>NUCLEOTIDE SEQUENCE [LARGE SCALE GENOMIC DNA]</scope>
    <source>
        <strain evidence="1">Chok-6</strain>
    </source>
</reference>
<evidence type="ECO:0000313" key="2">
    <source>
        <dbReference type="Proteomes" id="UP000280307"/>
    </source>
</evidence>
<dbReference type="Proteomes" id="UP000280307">
    <property type="component" value="Unassembled WGS sequence"/>
</dbReference>
<organism evidence="1 2">
    <name type="scientific">Candidatus Viridilinea halotolerans</name>
    <dbReference type="NCBI Taxonomy" id="2491704"/>
    <lineage>
        <taxon>Bacteria</taxon>
        <taxon>Bacillati</taxon>
        <taxon>Chloroflexota</taxon>
        <taxon>Chloroflexia</taxon>
        <taxon>Chloroflexales</taxon>
        <taxon>Chloroflexineae</taxon>
        <taxon>Oscillochloridaceae</taxon>
        <taxon>Candidatus Viridilinea</taxon>
    </lineage>
</organism>
<proteinExistence type="predicted"/>
<accession>A0A426UCP2</accession>
<dbReference type="AlphaFoldDB" id="A0A426UCP2"/>
<dbReference type="EMBL" id="RSAS01000005">
    <property type="protein sequence ID" value="RRR78643.1"/>
    <property type="molecule type" value="Genomic_DNA"/>
</dbReference>
<name>A0A426UCP2_9CHLR</name>